<name>V5F7R5_PHOLE</name>
<dbReference type="Proteomes" id="UP000030675">
    <property type="component" value="Unassembled WGS sequence"/>
</dbReference>
<accession>V5F7R5</accession>
<sequence>MTFQLHQQQLQHLWNKKTYISKNKHRSPVPDGILAFESLFSVQAFSTKKENTKEKTFALIVIKRLEDELFTYRDTIRERHKKYKLNWGDITLTPYNPKVIDCDFDEKKLNSAPAALIKIFQASDSLLVDINRARRSGEFSHDEYHQHYQHEITHLRTLIQKITIICRSFHEKRKTL</sequence>
<dbReference type="RefSeq" id="WP_023934202.1">
    <property type="nucleotide sequence ID" value="NZ_DF196820.1"/>
</dbReference>
<evidence type="ECO:0000313" key="1">
    <source>
        <dbReference type="EMBL" id="GAD31369.1"/>
    </source>
</evidence>
<proteinExistence type="predicted"/>
<gene>
    <name evidence="1" type="ORF">PLEI_3027</name>
</gene>
<organism evidence="1 2">
    <name type="scientific">Photobacterium leiognathi lrivu.4.1</name>
    <dbReference type="NCBI Taxonomy" id="1248232"/>
    <lineage>
        <taxon>Bacteria</taxon>
        <taxon>Pseudomonadati</taxon>
        <taxon>Pseudomonadota</taxon>
        <taxon>Gammaproteobacteria</taxon>
        <taxon>Vibrionales</taxon>
        <taxon>Vibrionaceae</taxon>
        <taxon>Photobacterium</taxon>
    </lineage>
</organism>
<dbReference type="EMBL" id="DF196820">
    <property type="protein sequence ID" value="GAD31369.1"/>
    <property type="molecule type" value="Genomic_DNA"/>
</dbReference>
<dbReference type="HOGENOM" id="CLU_1523777_0_0_6"/>
<evidence type="ECO:0000313" key="2">
    <source>
        <dbReference type="Proteomes" id="UP000030675"/>
    </source>
</evidence>
<reference evidence="2" key="1">
    <citation type="submission" date="2012-12" db="EMBL/GenBank/DDBJ databases">
        <title>Genome Sequence of Photobacterium leiognathi lrivu.4.1.</title>
        <authorList>
            <person name="Urbanczyk H."/>
            <person name="Ogura Y."/>
            <person name="Hayashi T."/>
            <person name="Dunlap P.V."/>
        </authorList>
    </citation>
    <scope>NUCLEOTIDE SEQUENCE [LARGE SCALE GENOMIC DNA]</scope>
    <source>
        <strain evidence="2">lrivu.4.1</strain>
    </source>
</reference>
<dbReference type="AlphaFoldDB" id="V5F7R5"/>
<protein>
    <submittedName>
        <fullName evidence="1">Uncharacterized protein</fullName>
    </submittedName>
</protein>